<dbReference type="Gene3D" id="1.10.3860.10">
    <property type="entry name" value="Sodium:dicarboxylate symporter"/>
    <property type="match status" value="1"/>
</dbReference>
<dbReference type="AlphaFoldDB" id="A0A5E4PI75"/>
<feature type="transmembrane region" description="Helical" evidence="8">
    <location>
        <begin position="12"/>
        <end position="32"/>
    </location>
</feature>
<name>A0A5E4PI75_9COXI</name>
<evidence type="ECO:0000313" key="11">
    <source>
        <dbReference type="Proteomes" id="UP000324194"/>
    </source>
</evidence>
<keyword evidence="6 8" id="KW-1133">Transmembrane helix</keyword>
<dbReference type="Pfam" id="PF00497">
    <property type="entry name" value="SBP_bac_3"/>
    <property type="match status" value="1"/>
</dbReference>
<evidence type="ECO:0000256" key="6">
    <source>
        <dbReference type="ARBA" id="ARBA00022989"/>
    </source>
</evidence>
<dbReference type="SMART" id="SM00062">
    <property type="entry name" value="PBPb"/>
    <property type="match status" value="1"/>
</dbReference>
<evidence type="ECO:0000256" key="8">
    <source>
        <dbReference type="SAM" id="Phobius"/>
    </source>
</evidence>
<dbReference type="PANTHER" id="PTHR35936:SF19">
    <property type="entry name" value="AMINO-ACID-BINDING PROTEIN YXEM-RELATED"/>
    <property type="match status" value="1"/>
</dbReference>
<feature type="transmembrane region" description="Helical" evidence="8">
    <location>
        <begin position="208"/>
        <end position="228"/>
    </location>
</feature>
<feature type="transmembrane region" description="Helical" evidence="8">
    <location>
        <begin position="413"/>
        <end position="431"/>
    </location>
</feature>
<keyword evidence="4 8" id="KW-0812">Transmembrane</keyword>
<sequence>MNRDKGRPPRLSLPAQVTLGLVLGIIFGLLVGDKAAVLAPVGRVYTMLMEAVVFPYLICTLLTSLGDLTPSLSARLLRKSSIIYLFLILLVFATLIILAQSLPVNLASAAHENVKQASLLQFLVPENVFYDLSQGYVPAIVIFFTLFGLALQHIPEKTSFFKILTIINQTCLFFWKKLVQLAPYATFALLADVSGTIRFGQLSDLSQFLTLLLIGSLLLIFWIIPLTISTFTDIEYTTIMTQLRDAMIISAVTTLSVVAIPYIQAVTSRLLALKSQQTSMRNSGEFDAHERDDILQTITVVSYPFTQLGNFFIYLFILFAALYYNHTLETDQYYFLPILTFFSSIGSPTSSINGVSFLSDSLSLPADTNSLYVTLIPVIRYPQVVLSVMGFSFISLIVSFSLFGMLKLNFKRLILHYTAFFLVISISSLILKNVFPNPGEKNYERLNGFSISPSLTQNIHAAIMPSFDESRIKPVNSQEDSLYRIQRSGILRVGFNADMRPFSFYNTKHELVGYDISFAYALAKSLGCNIEFIPFTWQHLVDDLLADKFDIAMSAIYVTEERLRKVYFTEPYFHSPMSMIVPIDMQNKYTSTEQIREIKSLKIGIFNDPVLIPLVQENFPNASMIILPALSGNQPAEAFLRHEIDAALWSEAQTRVWVLGHPNYASIVPSGVVAPFLMAYMIQKNSPQFLRFLNYWLELKSNDGFQQKMYNQWILIRPLENEQPRWSFLGNYL</sequence>
<comment type="subcellular location">
    <subcellularLocation>
        <location evidence="1">Membrane</location>
        <topology evidence="1">Multi-pass membrane protein</topology>
    </subcellularLocation>
</comment>
<dbReference type="InterPro" id="IPR001638">
    <property type="entry name" value="Solute-binding_3/MltF_N"/>
</dbReference>
<protein>
    <submittedName>
        <fullName evidence="10">Cyclohexadienyl dehydratase</fullName>
    </submittedName>
</protein>
<evidence type="ECO:0000256" key="3">
    <source>
        <dbReference type="ARBA" id="ARBA00022448"/>
    </source>
</evidence>
<evidence type="ECO:0000256" key="2">
    <source>
        <dbReference type="ARBA" id="ARBA00010333"/>
    </source>
</evidence>
<keyword evidence="3" id="KW-0813">Transport</keyword>
<dbReference type="InterPro" id="IPR001991">
    <property type="entry name" value="Na-dicarboxylate_symporter"/>
</dbReference>
<evidence type="ECO:0000259" key="9">
    <source>
        <dbReference type="SMART" id="SM00062"/>
    </source>
</evidence>
<dbReference type="GO" id="GO:0016020">
    <property type="term" value="C:membrane"/>
    <property type="evidence" value="ECO:0007669"/>
    <property type="project" value="UniProtKB-SubCell"/>
</dbReference>
<feature type="transmembrane region" description="Helical" evidence="8">
    <location>
        <begin position="308"/>
        <end position="326"/>
    </location>
</feature>
<dbReference type="RefSeq" id="WP_148339494.1">
    <property type="nucleotide sequence ID" value="NZ_LR699119.1"/>
</dbReference>
<feature type="transmembrane region" description="Helical" evidence="8">
    <location>
        <begin position="82"/>
        <end position="102"/>
    </location>
</feature>
<dbReference type="GO" id="GO:0015293">
    <property type="term" value="F:symporter activity"/>
    <property type="evidence" value="ECO:0007669"/>
    <property type="project" value="InterPro"/>
</dbReference>
<evidence type="ECO:0000256" key="4">
    <source>
        <dbReference type="ARBA" id="ARBA00022692"/>
    </source>
</evidence>
<dbReference type="KEGG" id="asip:AQUSIP_15740"/>
<accession>A0A5E4PI75</accession>
<gene>
    <name evidence="10" type="primary">pheC</name>
    <name evidence="10" type="ORF">AQUSIP_15740</name>
</gene>
<feature type="transmembrane region" description="Helical" evidence="8">
    <location>
        <begin position="44"/>
        <end position="62"/>
    </location>
</feature>
<keyword evidence="5" id="KW-0732">Signal</keyword>
<feature type="transmembrane region" description="Helical" evidence="8">
    <location>
        <begin position="384"/>
        <end position="406"/>
    </location>
</feature>
<dbReference type="Gene3D" id="3.40.190.10">
    <property type="entry name" value="Periplasmic binding protein-like II"/>
    <property type="match status" value="2"/>
</dbReference>
<evidence type="ECO:0000256" key="5">
    <source>
        <dbReference type="ARBA" id="ARBA00022729"/>
    </source>
</evidence>
<dbReference type="SUPFAM" id="SSF53850">
    <property type="entry name" value="Periplasmic binding protein-like II"/>
    <property type="match status" value="1"/>
</dbReference>
<dbReference type="SUPFAM" id="SSF118215">
    <property type="entry name" value="Proton glutamate symport protein"/>
    <property type="match status" value="1"/>
</dbReference>
<dbReference type="EMBL" id="LR699119">
    <property type="protein sequence ID" value="VVC76265.1"/>
    <property type="molecule type" value="Genomic_DNA"/>
</dbReference>
<keyword evidence="7 8" id="KW-0472">Membrane</keyword>
<evidence type="ECO:0000256" key="7">
    <source>
        <dbReference type="ARBA" id="ARBA00023136"/>
    </source>
</evidence>
<evidence type="ECO:0000313" key="10">
    <source>
        <dbReference type="EMBL" id="VVC76265.1"/>
    </source>
</evidence>
<reference evidence="10 11" key="1">
    <citation type="submission" date="2019-08" db="EMBL/GenBank/DDBJ databases">
        <authorList>
            <person name="Guy L."/>
        </authorList>
    </citation>
    <scope>NUCLEOTIDE SEQUENCE [LARGE SCALE GENOMIC DNA]</scope>
    <source>
        <strain evidence="10 11">SGT-108</strain>
    </source>
</reference>
<dbReference type="Pfam" id="PF00375">
    <property type="entry name" value="SDF"/>
    <property type="match status" value="1"/>
</dbReference>
<dbReference type="OrthoDB" id="9791339at2"/>
<dbReference type="Proteomes" id="UP000324194">
    <property type="component" value="Chromosome 1"/>
</dbReference>
<dbReference type="CDD" id="cd13530">
    <property type="entry name" value="PBP2_peptides_like"/>
    <property type="match status" value="1"/>
</dbReference>
<organism evidence="10 11">
    <name type="scientific">Aquicella siphonis</name>
    <dbReference type="NCBI Taxonomy" id="254247"/>
    <lineage>
        <taxon>Bacteria</taxon>
        <taxon>Pseudomonadati</taxon>
        <taxon>Pseudomonadota</taxon>
        <taxon>Gammaproteobacteria</taxon>
        <taxon>Legionellales</taxon>
        <taxon>Coxiellaceae</taxon>
        <taxon>Aquicella</taxon>
    </lineage>
</organism>
<feature type="transmembrane region" description="Helical" evidence="8">
    <location>
        <begin position="135"/>
        <end position="154"/>
    </location>
</feature>
<keyword evidence="11" id="KW-1185">Reference proteome</keyword>
<dbReference type="PANTHER" id="PTHR35936">
    <property type="entry name" value="MEMBRANE-BOUND LYTIC MUREIN TRANSGLYCOSYLASE F"/>
    <property type="match status" value="1"/>
</dbReference>
<proteinExistence type="inferred from homology"/>
<feature type="domain" description="Solute-binding protein family 3/N-terminal" evidence="9">
    <location>
        <begin position="490"/>
        <end position="717"/>
    </location>
</feature>
<dbReference type="InterPro" id="IPR036458">
    <property type="entry name" value="Na:dicarbo_symporter_sf"/>
</dbReference>
<comment type="similarity">
    <text evidence="2">Belongs to the bacterial solute-binding protein 3 family.</text>
</comment>
<evidence type="ECO:0000256" key="1">
    <source>
        <dbReference type="ARBA" id="ARBA00004141"/>
    </source>
</evidence>
<feature type="transmembrane region" description="Helical" evidence="8">
    <location>
        <begin position="248"/>
        <end position="272"/>
    </location>
</feature>